<dbReference type="GeneID" id="66837909"/>
<name>A0A098BTN0_9NOCA</name>
<proteinExistence type="predicted"/>
<dbReference type="Proteomes" id="UP000042997">
    <property type="component" value="Unassembled WGS sequence"/>
</dbReference>
<sequence length="68" mass="7103">MVDAPGVNITGVERVGRMFLGGATGWTVVPAVLPPAAGVDLPVTAAIGHWPLYHEFSCVPTSSRTESR</sequence>
<gene>
    <name evidence="1" type="ORF">RHRU231_850025</name>
</gene>
<dbReference type="AlphaFoldDB" id="A0A098BTN0"/>
<dbReference type="RefSeq" id="WP_010593679.1">
    <property type="nucleotide sequence ID" value="NZ_CP023714.1"/>
</dbReference>
<accession>A0A098BTN0</accession>
<evidence type="ECO:0000313" key="1">
    <source>
        <dbReference type="EMBL" id="CDZ91565.1"/>
    </source>
</evidence>
<dbReference type="KEGG" id="rrz:CS378_13070"/>
<reference evidence="1 2" key="1">
    <citation type="journal article" date="2014" name="Genome Announc.">
        <title>Draft Genome Sequence of Propane- and Butane-Oxidizing Actinobacterium Rhodococcus ruber IEGM 231.</title>
        <authorList>
            <person name="Ivshina I.B."/>
            <person name="Kuyukina M.S."/>
            <person name="Krivoruchko A.V."/>
            <person name="Barbe V."/>
            <person name="Fischer C."/>
        </authorList>
    </citation>
    <scope>NUCLEOTIDE SEQUENCE [LARGE SCALE GENOMIC DNA]</scope>
</reference>
<dbReference type="EMBL" id="CCSD01000100">
    <property type="protein sequence ID" value="CDZ91565.1"/>
    <property type="molecule type" value="Genomic_DNA"/>
</dbReference>
<protein>
    <submittedName>
        <fullName evidence="1">Uncharacterized protein</fullName>
    </submittedName>
</protein>
<organism evidence="1 2">
    <name type="scientific">Rhodococcus ruber</name>
    <dbReference type="NCBI Taxonomy" id="1830"/>
    <lineage>
        <taxon>Bacteria</taxon>
        <taxon>Bacillati</taxon>
        <taxon>Actinomycetota</taxon>
        <taxon>Actinomycetes</taxon>
        <taxon>Mycobacteriales</taxon>
        <taxon>Nocardiaceae</taxon>
        <taxon>Rhodococcus</taxon>
    </lineage>
</organism>
<evidence type="ECO:0000313" key="2">
    <source>
        <dbReference type="Proteomes" id="UP000042997"/>
    </source>
</evidence>